<sequence>MGVAALNAEASASANDAYDLGELVANISEQIADYEAKKLAQLKSEIEGFIKKKDALIEDYKKKHPELLRLWSGQNVAIDILHKTLVCRYPDWAEIFQSCVCKHIEAIQTSQVNLDVRLCCGQGANEKARDKAKQKSEAANLFLKGLGDMEKGITAQLQQNQKWIDEIGKLLNGPDSIQAIHVFWGKLLPAHAQLAPDGLSTVLKESLAKAACNAAQVVDDSCKPVAAEPSNTRSPPWLIHFDVYGSALEKAWCVYRKAKEDYGAAEGAFARNPDDVDATAKEIEAARKALDVTIRDCLKKRVTSQAGCELDQTTAHTPSEKLAGENGEPDGNPPDKLNQGPLDQSTGAIATTEQTDR</sequence>
<dbReference type="RefSeq" id="WP_199050413.1">
    <property type="nucleotide sequence ID" value="NZ_JAELXT010000021.1"/>
</dbReference>
<evidence type="ECO:0000313" key="3">
    <source>
        <dbReference type="Proteomes" id="UP000620670"/>
    </source>
</evidence>
<accession>A0ABS0Y4F5</accession>
<protein>
    <submittedName>
        <fullName evidence="2">Uncharacterized protein</fullName>
    </submittedName>
</protein>
<reference evidence="3" key="1">
    <citation type="submission" date="2020-12" db="EMBL/GenBank/DDBJ databases">
        <title>Hymenobacter sp.</title>
        <authorList>
            <person name="Kim M.K."/>
        </authorList>
    </citation>
    <scope>NUCLEOTIDE SEQUENCE [LARGE SCALE GENOMIC DNA]</scope>
    <source>
        <strain evidence="3">BT325</strain>
    </source>
</reference>
<feature type="compositionally biased region" description="Polar residues" evidence="1">
    <location>
        <begin position="341"/>
        <end position="357"/>
    </location>
</feature>
<feature type="region of interest" description="Disordered" evidence="1">
    <location>
        <begin position="309"/>
        <end position="357"/>
    </location>
</feature>
<evidence type="ECO:0000256" key="1">
    <source>
        <dbReference type="SAM" id="MobiDB-lite"/>
    </source>
</evidence>
<gene>
    <name evidence="2" type="ORF">JAO75_17415</name>
</gene>
<comment type="caution">
    <text evidence="2">The sequence shown here is derived from an EMBL/GenBank/DDBJ whole genome shotgun (WGS) entry which is preliminary data.</text>
</comment>
<keyword evidence="3" id="KW-1185">Reference proteome</keyword>
<dbReference type="Proteomes" id="UP000620670">
    <property type="component" value="Unassembled WGS sequence"/>
</dbReference>
<name>A0ABS0Y4F5_9HYPH</name>
<proteinExistence type="predicted"/>
<dbReference type="EMBL" id="JAELXT010000021">
    <property type="protein sequence ID" value="MBJ6127184.1"/>
    <property type="molecule type" value="Genomic_DNA"/>
</dbReference>
<evidence type="ECO:0000313" key="2">
    <source>
        <dbReference type="EMBL" id="MBJ6127184.1"/>
    </source>
</evidence>
<organism evidence="2 3">
    <name type="scientific">Microvirga splendida</name>
    <dbReference type="NCBI Taxonomy" id="2795727"/>
    <lineage>
        <taxon>Bacteria</taxon>
        <taxon>Pseudomonadati</taxon>
        <taxon>Pseudomonadota</taxon>
        <taxon>Alphaproteobacteria</taxon>
        <taxon>Hyphomicrobiales</taxon>
        <taxon>Methylobacteriaceae</taxon>
        <taxon>Microvirga</taxon>
    </lineage>
</organism>